<dbReference type="Gene3D" id="3.30.420.10">
    <property type="entry name" value="Ribonuclease H-like superfamily/Ribonuclease H"/>
    <property type="match status" value="1"/>
</dbReference>
<keyword evidence="10" id="KW-1185">Reference proteome</keyword>
<dbReference type="SUPFAM" id="SSF53098">
    <property type="entry name" value="Ribonuclease H-like"/>
    <property type="match status" value="1"/>
</dbReference>
<dbReference type="Proteomes" id="UP000320333">
    <property type="component" value="Unassembled WGS sequence"/>
</dbReference>
<evidence type="ECO:0000256" key="4">
    <source>
        <dbReference type="ARBA" id="ARBA00022801"/>
    </source>
</evidence>
<keyword evidence="6" id="KW-0943">RNA-mediated gene silencing</keyword>
<dbReference type="InterPro" id="IPR051274">
    <property type="entry name" value="3-5_Exoribonuclease"/>
</dbReference>
<sequence>MPDDELRNPQVAELRIALESLGLSTKGQVKVLKERLRKAKKRTQDSAVETESNSSESAIESNASEATEGPVVAKKVQQPFDFYCVFDVEATCREDNVGWKHEVIEFPVVLVCGRTFETIAEFRSFVRPVLNPVLSDFCTQLTGITQDQVDSAPTFPEVLKLFEAFLSRYKVKHGRMRFITDGPWDIRDFVRNQCVYSDIRRPAYFDTYLDLRRIFTKFYGRKGGKRANLNGMLSLLNMEFEGRQHSGIDDTRNIAKIAVCLMEKGCVFDSTLR</sequence>
<evidence type="ECO:0000313" key="10">
    <source>
        <dbReference type="Proteomes" id="UP000320333"/>
    </source>
</evidence>
<dbReference type="InterPro" id="IPR012337">
    <property type="entry name" value="RNaseH-like_sf"/>
</dbReference>
<dbReference type="GO" id="GO:0031047">
    <property type="term" value="P:regulatory ncRNA-mediated gene silencing"/>
    <property type="evidence" value="ECO:0007669"/>
    <property type="project" value="UniProtKB-KW"/>
</dbReference>
<evidence type="ECO:0000256" key="3">
    <source>
        <dbReference type="ARBA" id="ARBA00022722"/>
    </source>
</evidence>
<feature type="domain" description="SAP" evidence="8">
    <location>
        <begin position="6"/>
        <end position="40"/>
    </location>
</feature>
<dbReference type="InterPro" id="IPR013520">
    <property type="entry name" value="Ribonucl_H"/>
</dbReference>
<organism evidence="9 10">
    <name type="scientific">Chytriomyces confervae</name>
    <dbReference type="NCBI Taxonomy" id="246404"/>
    <lineage>
        <taxon>Eukaryota</taxon>
        <taxon>Fungi</taxon>
        <taxon>Fungi incertae sedis</taxon>
        <taxon>Chytridiomycota</taxon>
        <taxon>Chytridiomycota incertae sedis</taxon>
        <taxon>Chytridiomycetes</taxon>
        <taxon>Chytridiales</taxon>
        <taxon>Chytriomycetaceae</taxon>
        <taxon>Chytriomyces</taxon>
    </lineage>
</organism>
<evidence type="ECO:0000259" key="8">
    <source>
        <dbReference type="PROSITE" id="PS50800"/>
    </source>
</evidence>
<dbReference type="EMBL" id="QEAP01002006">
    <property type="protein sequence ID" value="TPX38756.1"/>
    <property type="molecule type" value="Genomic_DNA"/>
</dbReference>
<dbReference type="OrthoDB" id="448399at2759"/>
<keyword evidence="5" id="KW-0269">Exonuclease</keyword>
<keyword evidence="3" id="KW-0540">Nuclease</keyword>
<dbReference type="InterPro" id="IPR047201">
    <property type="entry name" value="ERI-1_3'hExo-like"/>
</dbReference>
<accession>A0A507CK64</accession>
<evidence type="ECO:0000256" key="2">
    <source>
        <dbReference type="ARBA" id="ARBA00022490"/>
    </source>
</evidence>
<proteinExistence type="predicted"/>
<dbReference type="CDD" id="cd06133">
    <property type="entry name" value="ERI-1_3'hExo_like"/>
    <property type="match status" value="1"/>
</dbReference>
<dbReference type="InterPro" id="IPR036397">
    <property type="entry name" value="RNaseH_sf"/>
</dbReference>
<dbReference type="GO" id="GO:0003676">
    <property type="term" value="F:nucleic acid binding"/>
    <property type="evidence" value="ECO:0007669"/>
    <property type="project" value="InterPro"/>
</dbReference>
<reference evidence="9 10" key="1">
    <citation type="journal article" date="2019" name="Sci. Rep.">
        <title>Comparative genomics of chytrid fungi reveal insights into the obligate biotrophic and pathogenic lifestyle of Synchytrium endobioticum.</title>
        <authorList>
            <person name="van de Vossenberg B.T.L.H."/>
            <person name="Warris S."/>
            <person name="Nguyen H.D.T."/>
            <person name="van Gent-Pelzer M.P.E."/>
            <person name="Joly D.L."/>
            <person name="van de Geest H.C."/>
            <person name="Bonants P.J.M."/>
            <person name="Smith D.S."/>
            <person name="Levesque C.A."/>
            <person name="van der Lee T.A.J."/>
        </authorList>
    </citation>
    <scope>NUCLEOTIDE SEQUENCE [LARGE SCALE GENOMIC DNA]</scope>
    <source>
        <strain evidence="9 10">CBS 675.73</strain>
    </source>
</reference>
<keyword evidence="2" id="KW-0963">Cytoplasm</keyword>
<evidence type="ECO:0000256" key="5">
    <source>
        <dbReference type="ARBA" id="ARBA00022839"/>
    </source>
</evidence>
<feature type="compositionally biased region" description="Low complexity" evidence="7">
    <location>
        <begin position="49"/>
        <end position="68"/>
    </location>
</feature>
<dbReference type="STRING" id="246404.A0A507CK64"/>
<dbReference type="SMART" id="SM00479">
    <property type="entry name" value="EXOIII"/>
    <property type="match status" value="1"/>
</dbReference>
<dbReference type="GO" id="GO:0005737">
    <property type="term" value="C:cytoplasm"/>
    <property type="evidence" value="ECO:0007669"/>
    <property type="project" value="UniProtKB-SubCell"/>
</dbReference>
<dbReference type="InterPro" id="IPR003034">
    <property type="entry name" value="SAP_dom"/>
</dbReference>
<evidence type="ECO:0000313" key="9">
    <source>
        <dbReference type="EMBL" id="TPX38756.1"/>
    </source>
</evidence>
<dbReference type="PROSITE" id="PS50800">
    <property type="entry name" value="SAP"/>
    <property type="match status" value="1"/>
</dbReference>
<evidence type="ECO:0000256" key="1">
    <source>
        <dbReference type="ARBA" id="ARBA00004496"/>
    </source>
</evidence>
<dbReference type="PANTHER" id="PTHR23044:SF61">
    <property type="entry name" value="3'-5' EXORIBONUCLEASE 1-RELATED"/>
    <property type="match status" value="1"/>
</dbReference>
<name>A0A507CK64_9FUNG</name>
<gene>
    <name evidence="9" type="ORF">CcCBS67573_g10697</name>
</gene>
<evidence type="ECO:0000256" key="6">
    <source>
        <dbReference type="ARBA" id="ARBA00023158"/>
    </source>
</evidence>
<dbReference type="GO" id="GO:0000175">
    <property type="term" value="F:3'-5'-RNA exonuclease activity"/>
    <property type="evidence" value="ECO:0007669"/>
    <property type="project" value="InterPro"/>
</dbReference>
<dbReference type="Pfam" id="PF00929">
    <property type="entry name" value="RNase_T"/>
    <property type="match status" value="1"/>
</dbReference>
<dbReference type="PANTHER" id="PTHR23044">
    <property type="entry name" value="3'-5' EXONUCLEASE ERI1-RELATED"/>
    <property type="match status" value="1"/>
</dbReference>
<keyword evidence="4" id="KW-0378">Hydrolase</keyword>
<comment type="caution">
    <text evidence="9">The sequence shown here is derived from an EMBL/GenBank/DDBJ whole genome shotgun (WGS) entry which is preliminary data.</text>
</comment>
<protein>
    <recommendedName>
        <fullName evidence="8">SAP domain-containing protein</fullName>
    </recommendedName>
</protein>
<feature type="region of interest" description="Disordered" evidence="7">
    <location>
        <begin position="38"/>
        <end position="70"/>
    </location>
</feature>
<comment type="subcellular location">
    <subcellularLocation>
        <location evidence="1">Cytoplasm</location>
    </subcellularLocation>
</comment>
<dbReference type="AlphaFoldDB" id="A0A507CK64"/>
<evidence type="ECO:0000256" key="7">
    <source>
        <dbReference type="SAM" id="MobiDB-lite"/>
    </source>
</evidence>